<keyword evidence="8" id="KW-0902">Two-component regulatory system</keyword>
<comment type="catalytic activity">
    <reaction evidence="1">
        <text>ATP + protein L-histidine = ADP + protein N-phospho-L-histidine.</text>
        <dbReference type="EC" id="2.7.13.3"/>
    </reaction>
</comment>
<dbReference type="EMBL" id="JAMTCO010000017">
    <property type="protein sequence ID" value="MCP2273601.1"/>
    <property type="molecule type" value="Genomic_DNA"/>
</dbReference>
<dbReference type="InterPro" id="IPR003594">
    <property type="entry name" value="HATPase_dom"/>
</dbReference>
<dbReference type="Gene3D" id="1.20.5.1930">
    <property type="match status" value="1"/>
</dbReference>
<evidence type="ECO:0000256" key="8">
    <source>
        <dbReference type="ARBA" id="ARBA00023012"/>
    </source>
</evidence>
<keyword evidence="13" id="KW-1185">Reference proteome</keyword>
<proteinExistence type="predicted"/>
<evidence type="ECO:0000256" key="9">
    <source>
        <dbReference type="SAM" id="Phobius"/>
    </source>
</evidence>
<evidence type="ECO:0000256" key="1">
    <source>
        <dbReference type="ARBA" id="ARBA00000085"/>
    </source>
</evidence>
<dbReference type="CDD" id="cd16917">
    <property type="entry name" value="HATPase_UhpB-NarQ-NarX-like"/>
    <property type="match status" value="1"/>
</dbReference>
<dbReference type="InterPro" id="IPR050482">
    <property type="entry name" value="Sensor_HK_TwoCompSys"/>
</dbReference>
<protein>
    <recommendedName>
        <fullName evidence="2">histidine kinase</fullName>
        <ecNumber evidence="2">2.7.13.3</ecNumber>
    </recommendedName>
</protein>
<evidence type="ECO:0000256" key="6">
    <source>
        <dbReference type="ARBA" id="ARBA00022777"/>
    </source>
</evidence>
<keyword evidence="7" id="KW-0067">ATP-binding</keyword>
<evidence type="ECO:0000313" key="12">
    <source>
        <dbReference type="EMBL" id="MCP2273601.1"/>
    </source>
</evidence>
<dbReference type="PANTHER" id="PTHR24421">
    <property type="entry name" value="NITRATE/NITRITE SENSOR PROTEIN NARX-RELATED"/>
    <property type="match status" value="1"/>
</dbReference>
<evidence type="ECO:0000259" key="11">
    <source>
        <dbReference type="Pfam" id="PF07730"/>
    </source>
</evidence>
<evidence type="ECO:0000259" key="10">
    <source>
        <dbReference type="Pfam" id="PF02518"/>
    </source>
</evidence>
<sequence length="334" mass="35196">MSARWWLLDGALAVAAFAAMVVVGPGPWWLAAAVAAGLALRRRAPLAGYLLGTAALMGGGLLGVADPIAPYANLMGMHALGAFAPVRRALWGPVLVLPGVLAYYAHLDEPAVTVTGTMFFWLLAWAVGFGTARSKERSALMRRAAVAEERTRMARELHDLVGHTVNVMLVQAGASRVVLDRDPDKARELLAGVERTGREALEELDRVLAALRPEDPDLARLAARMTEVGMAVDLRVEVGALPGPVEFAVYRIVQEALTNALTHGGARSATVSVRSAGEQVAVEVCDRGRGPRPGYRVGRGLTGIAERAEVLGGTVVHGGGEGGGFQLRVLLPIS</sequence>
<keyword evidence="3" id="KW-0597">Phosphoprotein</keyword>
<dbReference type="RefSeq" id="WP_253890794.1">
    <property type="nucleotide sequence ID" value="NZ_BAAAVB010000004.1"/>
</dbReference>
<feature type="transmembrane region" description="Helical" evidence="9">
    <location>
        <begin position="46"/>
        <end position="65"/>
    </location>
</feature>
<keyword evidence="9" id="KW-0472">Membrane</keyword>
<keyword evidence="6 12" id="KW-0418">Kinase</keyword>
<evidence type="ECO:0000256" key="7">
    <source>
        <dbReference type="ARBA" id="ARBA00022840"/>
    </source>
</evidence>
<keyword evidence="4" id="KW-0808">Transferase</keyword>
<dbReference type="Pfam" id="PF02518">
    <property type="entry name" value="HATPase_c"/>
    <property type="match status" value="1"/>
</dbReference>
<dbReference type="Gene3D" id="3.30.565.10">
    <property type="entry name" value="Histidine kinase-like ATPase, C-terminal domain"/>
    <property type="match status" value="1"/>
</dbReference>
<keyword evidence="9" id="KW-0812">Transmembrane</keyword>
<evidence type="ECO:0000256" key="5">
    <source>
        <dbReference type="ARBA" id="ARBA00022741"/>
    </source>
</evidence>
<dbReference type="PANTHER" id="PTHR24421:SF10">
    <property type="entry name" value="NITRATE_NITRITE SENSOR PROTEIN NARQ"/>
    <property type="match status" value="1"/>
</dbReference>
<evidence type="ECO:0000256" key="4">
    <source>
        <dbReference type="ARBA" id="ARBA00022679"/>
    </source>
</evidence>
<gene>
    <name evidence="12" type="ORF">LV75_006131</name>
</gene>
<dbReference type="EC" id="2.7.13.3" evidence="2"/>
<evidence type="ECO:0000256" key="2">
    <source>
        <dbReference type="ARBA" id="ARBA00012438"/>
    </source>
</evidence>
<feature type="transmembrane region" description="Helical" evidence="9">
    <location>
        <begin position="12"/>
        <end position="40"/>
    </location>
</feature>
<evidence type="ECO:0000313" key="13">
    <source>
        <dbReference type="Proteomes" id="UP001205185"/>
    </source>
</evidence>
<dbReference type="InterPro" id="IPR036890">
    <property type="entry name" value="HATPase_C_sf"/>
</dbReference>
<dbReference type="GO" id="GO:0016301">
    <property type="term" value="F:kinase activity"/>
    <property type="evidence" value="ECO:0007669"/>
    <property type="project" value="UniProtKB-KW"/>
</dbReference>
<feature type="domain" description="Signal transduction histidine kinase subgroup 3 dimerisation and phosphoacceptor" evidence="11">
    <location>
        <begin position="149"/>
        <end position="215"/>
    </location>
</feature>
<feature type="domain" description="Histidine kinase/HSP90-like ATPase" evidence="10">
    <location>
        <begin position="248"/>
        <end position="333"/>
    </location>
</feature>
<evidence type="ECO:0000256" key="3">
    <source>
        <dbReference type="ARBA" id="ARBA00022553"/>
    </source>
</evidence>
<dbReference type="InterPro" id="IPR011712">
    <property type="entry name" value="Sig_transdc_His_kin_sub3_dim/P"/>
</dbReference>
<feature type="transmembrane region" description="Helical" evidence="9">
    <location>
        <begin position="111"/>
        <end position="132"/>
    </location>
</feature>
<dbReference type="SUPFAM" id="SSF55874">
    <property type="entry name" value="ATPase domain of HSP90 chaperone/DNA topoisomerase II/histidine kinase"/>
    <property type="match status" value="1"/>
</dbReference>
<dbReference type="Pfam" id="PF07730">
    <property type="entry name" value="HisKA_3"/>
    <property type="match status" value="1"/>
</dbReference>
<dbReference type="Proteomes" id="UP001205185">
    <property type="component" value="Unassembled WGS sequence"/>
</dbReference>
<comment type="caution">
    <text evidence="12">The sequence shown here is derived from an EMBL/GenBank/DDBJ whole genome shotgun (WGS) entry which is preliminary data.</text>
</comment>
<keyword evidence="9" id="KW-1133">Transmembrane helix</keyword>
<organism evidence="12 13">
    <name type="scientific">Actinokineospora diospyrosa</name>
    <dbReference type="NCBI Taxonomy" id="103728"/>
    <lineage>
        <taxon>Bacteria</taxon>
        <taxon>Bacillati</taxon>
        <taxon>Actinomycetota</taxon>
        <taxon>Actinomycetes</taxon>
        <taxon>Pseudonocardiales</taxon>
        <taxon>Pseudonocardiaceae</taxon>
        <taxon>Actinokineospora</taxon>
    </lineage>
</organism>
<keyword evidence="5" id="KW-0547">Nucleotide-binding</keyword>
<reference evidence="12 13" key="1">
    <citation type="submission" date="2022-06" db="EMBL/GenBank/DDBJ databases">
        <title>Genomic Encyclopedia of Archaeal and Bacterial Type Strains, Phase II (KMG-II): from individual species to whole genera.</title>
        <authorList>
            <person name="Goeker M."/>
        </authorList>
    </citation>
    <scope>NUCLEOTIDE SEQUENCE [LARGE SCALE GENOMIC DNA]</scope>
    <source>
        <strain evidence="12 13">DSM 44255</strain>
    </source>
</reference>
<accession>A0ABT1IN62</accession>
<name>A0ABT1IN62_9PSEU</name>